<keyword evidence="4" id="KW-1185">Reference proteome</keyword>
<comment type="caution">
    <text evidence="3">The sequence shown here is derived from an EMBL/GenBank/DDBJ whole genome shotgun (WGS) entry which is preliminary data.</text>
</comment>
<protein>
    <submittedName>
        <fullName evidence="3">Uncharacterized protein</fullName>
    </submittedName>
</protein>
<evidence type="ECO:0000313" key="3">
    <source>
        <dbReference type="EMBL" id="PKY54098.1"/>
    </source>
</evidence>
<feature type="region of interest" description="Disordered" evidence="1">
    <location>
        <begin position="81"/>
        <end position="104"/>
    </location>
</feature>
<keyword evidence="2" id="KW-0472">Membrane</keyword>
<dbReference type="AlphaFoldDB" id="A0A2I1H5E3"/>
<feature type="compositionally biased region" description="Polar residues" evidence="1">
    <location>
        <begin position="95"/>
        <end position="104"/>
    </location>
</feature>
<evidence type="ECO:0000256" key="2">
    <source>
        <dbReference type="SAM" id="Phobius"/>
    </source>
</evidence>
<accession>A0A2I1H5E3</accession>
<reference evidence="3 4" key="1">
    <citation type="submission" date="2015-10" db="EMBL/GenBank/DDBJ databases">
        <title>Genome analyses suggest a sexual origin of heterokaryosis in a supposedly ancient asexual fungus.</title>
        <authorList>
            <person name="Ropars J."/>
            <person name="Sedzielewska K."/>
            <person name="Noel J."/>
            <person name="Charron P."/>
            <person name="Farinelli L."/>
            <person name="Marton T."/>
            <person name="Kruger M."/>
            <person name="Pelin A."/>
            <person name="Brachmann A."/>
            <person name="Corradi N."/>
        </authorList>
    </citation>
    <scope>NUCLEOTIDE SEQUENCE [LARGE SCALE GENOMIC DNA]</scope>
    <source>
        <strain evidence="3 4">A4</strain>
    </source>
</reference>
<dbReference type="EMBL" id="LLXI01001532">
    <property type="protein sequence ID" value="PKY54098.1"/>
    <property type="molecule type" value="Genomic_DNA"/>
</dbReference>
<proteinExistence type="predicted"/>
<feature type="compositionally biased region" description="Basic residues" evidence="1">
    <location>
        <begin position="81"/>
        <end position="94"/>
    </location>
</feature>
<name>A0A2I1H5E3_9GLOM</name>
<dbReference type="Proteomes" id="UP000234323">
    <property type="component" value="Unassembled WGS sequence"/>
</dbReference>
<organism evidence="3 4">
    <name type="scientific">Rhizophagus irregularis</name>
    <dbReference type="NCBI Taxonomy" id="588596"/>
    <lineage>
        <taxon>Eukaryota</taxon>
        <taxon>Fungi</taxon>
        <taxon>Fungi incertae sedis</taxon>
        <taxon>Mucoromycota</taxon>
        <taxon>Glomeromycotina</taxon>
        <taxon>Glomeromycetes</taxon>
        <taxon>Glomerales</taxon>
        <taxon>Glomeraceae</taxon>
        <taxon>Rhizophagus</taxon>
    </lineage>
</organism>
<feature type="transmembrane region" description="Helical" evidence="2">
    <location>
        <begin position="33"/>
        <end position="57"/>
    </location>
</feature>
<keyword evidence="2" id="KW-0812">Transmembrane</keyword>
<keyword evidence="2" id="KW-1133">Transmembrane helix</keyword>
<evidence type="ECO:0000256" key="1">
    <source>
        <dbReference type="SAM" id="MobiDB-lite"/>
    </source>
</evidence>
<sequence>MKYITFRFSSFCRLLVLQHIGSMVRNFFLKKFFLIYFFFGGSALGLESGISSLALVLGHADMASDSFGENFDKPTICNSARKRKSATVKPKKSNKINNQSIPHR</sequence>
<gene>
    <name evidence="3" type="ORF">RhiirA4_548027</name>
</gene>
<evidence type="ECO:0000313" key="4">
    <source>
        <dbReference type="Proteomes" id="UP000234323"/>
    </source>
</evidence>